<sequence>MKLKKGCLLLAEPSILDDISFNRAVILLSEHNDDGSVGFIINKPLQHTIQELIPEINAQFIVYNGGPVGQENLYFIHTIPHLIPDSIEIAAGIYWGGDFEVTKVLINQGLITKENIRFFLGYTGWEYLQLETEMEQNAWLCLPNELGSNLIAKSSQHFWKNKMQELGGDYLLFSNAPENPALN</sequence>
<gene>
    <name evidence="2" type="ORF">RF683_05215</name>
</gene>
<dbReference type="Gene3D" id="3.40.1740.10">
    <property type="entry name" value="VC0467-like"/>
    <property type="match status" value="1"/>
</dbReference>
<dbReference type="PANTHER" id="PTHR30327">
    <property type="entry name" value="UNCHARACTERIZED PROTEIN YQGE"/>
    <property type="match status" value="1"/>
</dbReference>
<dbReference type="SUPFAM" id="SSF143456">
    <property type="entry name" value="VC0467-like"/>
    <property type="match status" value="1"/>
</dbReference>
<dbReference type="RefSeq" id="WP_309533136.1">
    <property type="nucleotide sequence ID" value="NZ_CP133721.1"/>
</dbReference>
<protein>
    <submittedName>
        <fullName evidence="2">YqgE/AlgH family protein</fullName>
    </submittedName>
</protein>
<accession>A0ABY9RC67</accession>
<comment type="similarity">
    <text evidence="1">Belongs to the UPF0301 (AlgH) family.</text>
</comment>
<dbReference type="InterPro" id="IPR003774">
    <property type="entry name" value="AlgH-like"/>
</dbReference>
<evidence type="ECO:0000313" key="3">
    <source>
        <dbReference type="Proteomes" id="UP001180481"/>
    </source>
</evidence>
<dbReference type="EMBL" id="CP133721">
    <property type="protein sequence ID" value="WMW78846.1"/>
    <property type="molecule type" value="Genomic_DNA"/>
</dbReference>
<reference evidence="2" key="1">
    <citation type="submission" date="2023-09" db="EMBL/GenBank/DDBJ databases">
        <title>Flavobacterium sp. 20NA77.7 isolated from freshwater.</title>
        <authorList>
            <person name="Le V."/>
            <person name="Ko S.-R."/>
            <person name="Ahn C.-Y."/>
            <person name="Oh H.-M."/>
        </authorList>
    </citation>
    <scope>NUCLEOTIDE SEQUENCE</scope>
    <source>
        <strain evidence="2">20NA77.7</strain>
    </source>
</reference>
<proteinExistence type="inferred from homology"/>
<name>A0ABY9RC67_9FLAO</name>
<dbReference type="Proteomes" id="UP001180481">
    <property type="component" value="Chromosome"/>
</dbReference>
<dbReference type="PANTHER" id="PTHR30327:SF1">
    <property type="entry name" value="UPF0301 PROTEIN YQGE"/>
    <property type="match status" value="1"/>
</dbReference>
<keyword evidence="3" id="KW-1185">Reference proteome</keyword>
<evidence type="ECO:0000313" key="2">
    <source>
        <dbReference type="EMBL" id="WMW78846.1"/>
    </source>
</evidence>
<evidence type="ECO:0000256" key="1">
    <source>
        <dbReference type="ARBA" id="ARBA00009600"/>
    </source>
</evidence>
<dbReference type="Pfam" id="PF02622">
    <property type="entry name" value="DUF179"/>
    <property type="match status" value="1"/>
</dbReference>
<organism evidence="2 3">
    <name type="scientific">Flavobacterium nakdongensis</name>
    <dbReference type="NCBI Taxonomy" id="3073563"/>
    <lineage>
        <taxon>Bacteria</taxon>
        <taxon>Pseudomonadati</taxon>
        <taxon>Bacteroidota</taxon>
        <taxon>Flavobacteriia</taxon>
        <taxon>Flavobacteriales</taxon>
        <taxon>Flavobacteriaceae</taxon>
        <taxon>Flavobacterium</taxon>
    </lineage>
</organism>